<accession>A0A9N9KNT5</accession>
<organism evidence="12 13">
    <name type="scientific">Hymenoscyphus fraxineus</name>
    <dbReference type="NCBI Taxonomy" id="746836"/>
    <lineage>
        <taxon>Eukaryota</taxon>
        <taxon>Fungi</taxon>
        <taxon>Dikarya</taxon>
        <taxon>Ascomycota</taxon>
        <taxon>Pezizomycotina</taxon>
        <taxon>Leotiomycetes</taxon>
        <taxon>Helotiales</taxon>
        <taxon>Helotiaceae</taxon>
        <taxon>Hymenoscyphus</taxon>
    </lineage>
</organism>
<dbReference type="InterPro" id="IPR021665">
    <property type="entry name" value="Mediator_Med16_N"/>
</dbReference>
<evidence type="ECO:0000256" key="9">
    <source>
        <dbReference type="RuleBase" id="RU364149"/>
    </source>
</evidence>
<evidence type="ECO:0000256" key="5">
    <source>
        <dbReference type="ARBA" id="ARBA00023159"/>
    </source>
</evidence>
<dbReference type="GO" id="GO:0016592">
    <property type="term" value="C:mediator complex"/>
    <property type="evidence" value="ECO:0007669"/>
    <property type="project" value="InterPro"/>
</dbReference>
<evidence type="ECO:0000256" key="2">
    <source>
        <dbReference type="ARBA" id="ARBA00006543"/>
    </source>
</evidence>
<proteinExistence type="inferred from homology"/>
<dbReference type="InterPro" id="IPR048338">
    <property type="entry name" value="Mediator_Med16"/>
</dbReference>
<keyword evidence="5 9" id="KW-0010">Activator</keyword>
<name>A0A9N9KNT5_9HELO</name>
<evidence type="ECO:0000256" key="4">
    <source>
        <dbReference type="ARBA" id="ARBA00023015"/>
    </source>
</evidence>
<dbReference type="PANTHER" id="PTHR13224">
    <property type="entry name" value="THYROID HORMONE RECEPTOR-ASSOCIATED PROTEIN-RELATED"/>
    <property type="match status" value="1"/>
</dbReference>
<evidence type="ECO:0000256" key="7">
    <source>
        <dbReference type="ARBA" id="ARBA00023242"/>
    </source>
</evidence>
<dbReference type="InterPro" id="IPR048339">
    <property type="entry name" value="Mediator_Med16_C"/>
</dbReference>
<dbReference type="OrthoDB" id="4139168at2759"/>
<evidence type="ECO:0000256" key="8">
    <source>
        <dbReference type="ARBA" id="ARBA00032015"/>
    </source>
</evidence>
<evidence type="ECO:0000259" key="10">
    <source>
        <dbReference type="Pfam" id="PF11635"/>
    </source>
</evidence>
<comment type="similarity">
    <text evidence="2 9">Belongs to the Mediator complex subunit 16 family.</text>
</comment>
<sequence>MPLMMDEEMDMDDLFGDGAGLSIPSRPPSKELYQRVDDLRRSGCCQAIAWSNWGCIATITANGTSVELRNLRCHPENGSWGLSEPTLIPPPMAKTLEGSPLKHLAWSPTGSELAVIDVAGRVTILSIFASLNKPMLHRNCQMDPTDDLSSVVGCFWLNLATYPANRSGSSQIHATKEGNTYKYEPAHAPSFGPFHPMNGKSALVCVTTNGLLRIIFPQSTSKYSEAHTELESIISSDDLITHASICPDKNSTLLITFATASKQLRVVRALVDWGLGKQAGERAGERAPQMPQQLNPSLKTRHTVATSWIHDVSKDTLNASNLESSMTQLSHLEFFPATVDSTGRMGHATIVTARTHLPSSMAHYNQDVHTVVDRWELRDKMQTIHPAFEALSSRRNSVGSPPGPTGFLKKLESFNVNKVLLSMQSMNVGRVIFFAYSDGSVEYRDRATMAEIFINHDIEHIWHLSQIGFSYTEDQPCLQVALSPTYCSLVQIRNDGKVKWMQMEYLGNIGTSQDDPQYAATVAALALSCATAVIRVGAVNYDDLLATAHKYSNPNFSFDWLIEISRILKITCDYSEEQHYDVLIRNTSIQLILCVQNSLGFRGEFNPRTFPGKFSWLVLQLRNIVVLVSMASNLSVPASPLEDPGLYSSQQIQVINALGGSIRWVLDLMAWLIDTLLNLPTTLPPNMDLKDVDSFNLSELHAHLRSTNTVSLHLLLCSATRGFLTAMCRRITHLDYIARRAIQTPGTNGNSQNSNPPPISSQLRYAYLHIATLTTKTIIRIKTVETLLSSLTSSIKEVYRANFPSGQSDGRRNAFETKMLFGGQFPECFKPVIVELFKKEGLLEAVRDEIEPAKLFFADFGLLEVGEDEASIRRRRSAGKTMDSFRKVWLNNPVKRVKGGLDGGEGGVGGGGGGGGMGTNEGVEGRQVSKWRRCARCAAVVVDALTERRALQWLIMQQRRCYCSGYWHTLAEGERVA</sequence>
<keyword evidence="6 9" id="KW-0804">Transcription</keyword>
<evidence type="ECO:0000259" key="11">
    <source>
        <dbReference type="Pfam" id="PF20719"/>
    </source>
</evidence>
<dbReference type="GO" id="GO:0045893">
    <property type="term" value="P:positive regulation of DNA-templated transcription"/>
    <property type="evidence" value="ECO:0007669"/>
    <property type="project" value="TreeGrafter"/>
</dbReference>
<keyword evidence="7 9" id="KW-0539">Nucleus</keyword>
<feature type="domain" description="Mediator complex subunit 16 C-terminal" evidence="11">
    <location>
        <begin position="845"/>
        <end position="968"/>
    </location>
</feature>
<keyword evidence="4 9" id="KW-0805">Transcription regulation</keyword>
<dbReference type="SUPFAM" id="SSF50978">
    <property type="entry name" value="WD40 repeat-like"/>
    <property type="match status" value="1"/>
</dbReference>
<comment type="subcellular location">
    <subcellularLocation>
        <location evidence="1 9">Nucleus</location>
    </subcellularLocation>
</comment>
<dbReference type="AlphaFoldDB" id="A0A9N9KNT5"/>
<dbReference type="InterPro" id="IPR036322">
    <property type="entry name" value="WD40_repeat_dom_sf"/>
</dbReference>
<protein>
    <recommendedName>
        <fullName evidence="3 9">Mediator of RNA polymerase II transcription subunit 16</fullName>
    </recommendedName>
    <alternativeName>
        <fullName evidence="8 9">Mediator complex subunit 16</fullName>
    </alternativeName>
</protein>
<evidence type="ECO:0000256" key="1">
    <source>
        <dbReference type="ARBA" id="ARBA00004123"/>
    </source>
</evidence>
<dbReference type="Pfam" id="PF11635">
    <property type="entry name" value="Med16_N"/>
    <property type="match status" value="1"/>
</dbReference>
<dbReference type="Proteomes" id="UP000696280">
    <property type="component" value="Unassembled WGS sequence"/>
</dbReference>
<dbReference type="EMBL" id="CAJVRL010000038">
    <property type="protein sequence ID" value="CAG8950546.1"/>
    <property type="molecule type" value="Genomic_DNA"/>
</dbReference>
<gene>
    <name evidence="9" type="primary">MED16</name>
    <name evidence="12" type="ORF">HYFRA_00002753</name>
</gene>
<evidence type="ECO:0000313" key="12">
    <source>
        <dbReference type="EMBL" id="CAG8950546.1"/>
    </source>
</evidence>
<evidence type="ECO:0000256" key="3">
    <source>
        <dbReference type="ARBA" id="ARBA00019614"/>
    </source>
</evidence>
<reference evidence="12" key="1">
    <citation type="submission" date="2021-07" db="EMBL/GenBank/DDBJ databases">
        <authorList>
            <person name="Durling M."/>
        </authorList>
    </citation>
    <scope>NUCLEOTIDE SEQUENCE</scope>
</reference>
<dbReference type="PANTHER" id="PTHR13224:SF6">
    <property type="entry name" value="MEDIATOR OF RNA POLYMERASE II TRANSCRIPTION SUBUNIT 16"/>
    <property type="match status" value="1"/>
</dbReference>
<dbReference type="Pfam" id="PF20719">
    <property type="entry name" value="Med16_C"/>
    <property type="match status" value="1"/>
</dbReference>
<comment type="function">
    <text evidence="9">Component of the Mediator complex, a coactivator involved in the regulated transcription of nearly all RNA polymerase II-dependent genes. Mediator functions as a bridge to convey information from gene-specific regulatory proteins to the basal RNA polymerase II transcription machinery. Mediator is recruited to promoters by direct interactions with regulatory proteins and serves as a scaffold for the assembly of a functional preinitiation complex with RNA polymerase II and the general transcription factors.</text>
</comment>
<keyword evidence="13" id="KW-1185">Reference proteome</keyword>
<comment type="caution">
    <text evidence="12">The sequence shown here is derived from an EMBL/GenBank/DDBJ whole genome shotgun (WGS) entry which is preliminary data.</text>
</comment>
<evidence type="ECO:0000256" key="6">
    <source>
        <dbReference type="ARBA" id="ARBA00023163"/>
    </source>
</evidence>
<evidence type="ECO:0000313" key="13">
    <source>
        <dbReference type="Proteomes" id="UP000696280"/>
    </source>
</evidence>
<comment type="subunit">
    <text evidence="9">Component of the Mediator complex.</text>
</comment>
<feature type="domain" description="Mediator complex subunit Med16 N-terminal" evidence="10">
    <location>
        <begin position="141"/>
        <end position="472"/>
    </location>
</feature>